<accession>D4DXM1</accession>
<dbReference type="GO" id="GO:0003700">
    <property type="term" value="F:DNA-binding transcription factor activity"/>
    <property type="evidence" value="ECO:0007669"/>
    <property type="project" value="InterPro"/>
</dbReference>
<dbReference type="AlphaFoldDB" id="D4DXM1"/>
<evidence type="ECO:0000256" key="2">
    <source>
        <dbReference type="ARBA" id="ARBA00023015"/>
    </source>
</evidence>
<dbReference type="Proteomes" id="UP000005723">
    <property type="component" value="Unassembled WGS sequence"/>
</dbReference>
<dbReference type="InterPro" id="IPR011051">
    <property type="entry name" value="RmlC_Cupin_sf"/>
</dbReference>
<keyword evidence="7" id="KW-1185">Reference proteome</keyword>
<dbReference type="SUPFAM" id="SSF46689">
    <property type="entry name" value="Homeodomain-like"/>
    <property type="match status" value="1"/>
</dbReference>
<dbReference type="Gene3D" id="1.10.10.60">
    <property type="entry name" value="Homeodomain-like"/>
    <property type="match status" value="1"/>
</dbReference>
<protein>
    <submittedName>
        <fullName evidence="6">Transcriptional regulator, AraC family</fullName>
    </submittedName>
</protein>
<evidence type="ECO:0000313" key="7">
    <source>
        <dbReference type="Proteomes" id="UP000005723"/>
    </source>
</evidence>
<evidence type="ECO:0000313" key="6">
    <source>
        <dbReference type="EMBL" id="EFE97764.1"/>
    </source>
</evidence>
<dbReference type="PANTHER" id="PTHR11019">
    <property type="entry name" value="HTH-TYPE TRANSCRIPTIONAL REGULATOR NIMR"/>
    <property type="match status" value="1"/>
</dbReference>
<dbReference type="STRING" id="667129.HMPREF0758_0671"/>
<name>D4DXM1_SEROD</name>
<dbReference type="GO" id="GO:0043565">
    <property type="term" value="F:sequence-specific DNA binding"/>
    <property type="evidence" value="ECO:0007669"/>
    <property type="project" value="InterPro"/>
</dbReference>
<keyword evidence="2" id="KW-0805">Transcription regulation</keyword>
<evidence type="ECO:0000256" key="3">
    <source>
        <dbReference type="ARBA" id="ARBA00023125"/>
    </source>
</evidence>
<feature type="domain" description="HTH araC/xylS-type" evidence="5">
    <location>
        <begin position="177"/>
        <end position="277"/>
    </location>
</feature>
<dbReference type="Gene3D" id="2.60.120.10">
    <property type="entry name" value="Jelly Rolls"/>
    <property type="match status" value="1"/>
</dbReference>
<keyword evidence="1" id="KW-0678">Repressor</keyword>
<dbReference type="EMBL" id="ADBY01000015">
    <property type="protein sequence ID" value="EFE97764.1"/>
    <property type="molecule type" value="Genomic_DNA"/>
</dbReference>
<sequence>MHNQDIIFFIHAKMRTILMSFVATKPRFDIDKVPRAIFAVQGTSITEDWEVEPHRHQKAQLIYTARGMIRCEAESGLWLVPPQCALWMPSNTLHNAQGTGSTECYCLFVDTSTFVGLPENCCTLAISPLLRELLLQASRFDPLYDQQGSEGRLIAVLLDQLAAAPVENLHLPVSHDVRIRQLMERLLADPANKSTIGQWAQRIGMSERSLSRTLQQQLGMSFGQWRRQLHVMLALQRLTQGESVQTVALDLGYESASGFVTMFRKTVGKPPARYLAEKTAAGQQLDGSIAM</sequence>
<comment type="caution">
    <text evidence="6">The sequence shown here is derived from an EMBL/GenBank/DDBJ whole genome shotgun (WGS) entry which is preliminary data.</text>
</comment>
<gene>
    <name evidence="6" type="ORF">HMPREF0758_0671</name>
</gene>
<evidence type="ECO:0000256" key="1">
    <source>
        <dbReference type="ARBA" id="ARBA00022491"/>
    </source>
</evidence>
<reference evidence="6 7" key="1">
    <citation type="submission" date="2010-01" db="EMBL/GenBank/DDBJ databases">
        <authorList>
            <person name="Muzny D."/>
            <person name="Qin X."/>
            <person name="Deng J."/>
            <person name="Jiang H."/>
            <person name="Liu Y."/>
            <person name="Qu J."/>
            <person name="Song X.-Z."/>
            <person name="Zhang L."/>
            <person name="Thornton R."/>
            <person name="Coyle M."/>
            <person name="Francisco L."/>
            <person name="Jackson L."/>
            <person name="Javaid M."/>
            <person name="Korchina V."/>
            <person name="Kovar C."/>
            <person name="Mata R."/>
            <person name="Mathew T."/>
            <person name="Ngo R."/>
            <person name="Nguyen L."/>
            <person name="Nguyen N."/>
            <person name="Okwuonu G."/>
            <person name="Ongeri F."/>
            <person name="Pham C."/>
            <person name="Simmons D."/>
            <person name="Wilczek-Boney K."/>
            <person name="Hale W."/>
            <person name="Jakkamsetti A."/>
            <person name="Pham P."/>
            <person name="Ruth R."/>
            <person name="San Lucas F."/>
            <person name="Warren J."/>
            <person name="Zhang J."/>
            <person name="Zhao Z."/>
            <person name="Zhou C."/>
            <person name="Zhu D."/>
            <person name="Lee S."/>
            <person name="Bess C."/>
            <person name="Blankenburg K."/>
            <person name="Forbes L."/>
            <person name="Fu Q."/>
            <person name="Gubbala S."/>
            <person name="Hirani K."/>
            <person name="Jayaseelan J.C."/>
            <person name="Lara F."/>
            <person name="Munidasa M."/>
            <person name="Palculict T."/>
            <person name="Patil S."/>
            <person name="Pu L.-L."/>
            <person name="Saada N."/>
            <person name="Tang L."/>
            <person name="Weissenberger G."/>
            <person name="Zhu Y."/>
            <person name="Hemphill L."/>
            <person name="Shang Y."/>
            <person name="Youmans B."/>
            <person name="Ayvaz T."/>
            <person name="Ross M."/>
            <person name="Santibanez J."/>
            <person name="Aqrawi P."/>
            <person name="Gross S."/>
            <person name="Joshi V."/>
            <person name="Fowler G."/>
            <person name="Nazareth L."/>
            <person name="Reid J."/>
            <person name="Worley K."/>
            <person name="Petrosino J."/>
            <person name="Highlander S."/>
            <person name="Gibbs R."/>
        </authorList>
    </citation>
    <scope>NUCLEOTIDE SEQUENCE [LARGE SCALE GENOMIC DNA]</scope>
    <source>
        <strain evidence="6 7">DSM 4582</strain>
    </source>
</reference>
<dbReference type="SMART" id="SM00342">
    <property type="entry name" value="HTH_ARAC"/>
    <property type="match status" value="1"/>
</dbReference>
<proteinExistence type="predicted"/>
<dbReference type="PANTHER" id="PTHR11019:SF199">
    <property type="entry name" value="HTH-TYPE TRANSCRIPTIONAL REGULATOR NIMR"/>
    <property type="match status" value="1"/>
</dbReference>
<dbReference type="SUPFAM" id="SSF51182">
    <property type="entry name" value="RmlC-like cupins"/>
    <property type="match status" value="1"/>
</dbReference>
<dbReference type="PROSITE" id="PS01124">
    <property type="entry name" value="HTH_ARAC_FAMILY_2"/>
    <property type="match status" value="1"/>
</dbReference>
<dbReference type="Pfam" id="PF02311">
    <property type="entry name" value="AraC_binding"/>
    <property type="match status" value="1"/>
</dbReference>
<keyword evidence="3" id="KW-0238">DNA-binding</keyword>
<dbReference type="InterPro" id="IPR003313">
    <property type="entry name" value="AraC-bd"/>
</dbReference>
<keyword evidence="4" id="KW-0804">Transcription</keyword>
<dbReference type="InterPro" id="IPR014710">
    <property type="entry name" value="RmlC-like_jellyroll"/>
</dbReference>
<dbReference type="InterPro" id="IPR009057">
    <property type="entry name" value="Homeodomain-like_sf"/>
</dbReference>
<dbReference type="InterPro" id="IPR018060">
    <property type="entry name" value="HTH_AraC"/>
</dbReference>
<evidence type="ECO:0000259" key="5">
    <source>
        <dbReference type="PROSITE" id="PS01124"/>
    </source>
</evidence>
<evidence type="ECO:0000256" key="4">
    <source>
        <dbReference type="ARBA" id="ARBA00023163"/>
    </source>
</evidence>
<organism evidence="6 7">
    <name type="scientific">Serratia odorifera DSM 4582</name>
    <dbReference type="NCBI Taxonomy" id="667129"/>
    <lineage>
        <taxon>Bacteria</taxon>
        <taxon>Pseudomonadati</taxon>
        <taxon>Pseudomonadota</taxon>
        <taxon>Gammaproteobacteria</taxon>
        <taxon>Enterobacterales</taxon>
        <taxon>Yersiniaceae</taxon>
        <taxon>Serratia</taxon>
    </lineage>
</organism>
<dbReference type="CDD" id="cd06124">
    <property type="entry name" value="cupin_NimR-like_N"/>
    <property type="match status" value="1"/>
</dbReference>
<dbReference type="HOGENOM" id="CLU_000445_87_0_6"/>
<dbReference type="FunFam" id="1.10.10.60:FF:000132">
    <property type="entry name" value="AraC family transcriptional regulator"/>
    <property type="match status" value="1"/>
</dbReference>
<dbReference type="Pfam" id="PF12833">
    <property type="entry name" value="HTH_18"/>
    <property type="match status" value="1"/>
</dbReference>